<keyword evidence="2" id="KW-1185">Reference proteome</keyword>
<dbReference type="SUPFAM" id="SSF69572">
    <property type="entry name" value="Activating enzymes of the ubiquitin-like proteins"/>
    <property type="match status" value="1"/>
</dbReference>
<evidence type="ECO:0000313" key="1">
    <source>
        <dbReference type="EMBL" id="CAJ1003107.1"/>
    </source>
</evidence>
<accession>A0AA48RHZ8</accession>
<dbReference type="RefSeq" id="WP_230076809.1">
    <property type="nucleotide sequence ID" value="NZ_OY569118.1"/>
</dbReference>
<dbReference type="AlphaFoldDB" id="A0AA48RHZ8"/>
<proteinExistence type="predicted"/>
<dbReference type="InterPro" id="IPR035985">
    <property type="entry name" value="Ubiquitin-activating_enz"/>
</dbReference>
<gene>
    <name evidence="1" type="ORF">BSPP4475_12325</name>
</gene>
<sequence length="195" mass="22300">MIGILVKDNRDLAAQLANHYQLFNLSARVIESLEEQRSEIDLLVVVNAGTFGSQINQLMRKEGKRWLHVLWDRGRVLAGPVFHPTEGPCFECLSLRMKANMVEEPERPEIPECLEENVRRMMCDAVALETYKFVSKDHRAGAAHITDQMLEIDFLTLEGELHPVLRVPTCPVCGVETRIHQYVQPWMTRFSEVGS</sequence>
<dbReference type="Gene3D" id="3.40.50.720">
    <property type="entry name" value="NAD(P)-binding Rossmann-like Domain"/>
    <property type="match status" value="1"/>
</dbReference>
<dbReference type="EMBL" id="OY569118">
    <property type="protein sequence ID" value="CAJ1003107.1"/>
    <property type="molecule type" value="Genomic_DNA"/>
</dbReference>
<dbReference type="NCBIfam" id="TIGR03882">
    <property type="entry name" value="cyclo_dehyd_2"/>
    <property type="match status" value="1"/>
</dbReference>
<protein>
    <submittedName>
        <fullName evidence="1">TOMM leader peptide-binding protein</fullName>
    </submittedName>
</protein>
<dbReference type="InterPro" id="IPR022291">
    <property type="entry name" value="Bacteriocin_synth_cyclodeHase"/>
</dbReference>
<dbReference type="Proteomes" id="UP001189619">
    <property type="component" value="Chromosome"/>
</dbReference>
<dbReference type="KEGG" id="bayd:BSPP4475_12325"/>
<organism evidence="1 2">
    <name type="scientific">Brevibacillus aydinogluensis</name>
    <dbReference type="NCBI Taxonomy" id="927786"/>
    <lineage>
        <taxon>Bacteria</taxon>
        <taxon>Bacillati</taxon>
        <taxon>Bacillota</taxon>
        <taxon>Bacilli</taxon>
        <taxon>Bacillales</taxon>
        <taxon>Paenibacillaceae</taxon>
        <taxon>Brevibacillus</taxon>
    </lineage>
</organism>
<reference evidence="1" key="1">
    <citation type="submission" date="2023-07" db="EMBL/GenBank/DDBJ databases">
        <authorList>
            <person name="Ivanov I."/>
            <person name="Teneva D."/>
            <person name="Stoikov I."/>
        </authorList>
    </citation>
    <scope>NUCLEOTIDE SEQUENCE</scope>
    <source>
        <strain evidence="1">4475</strain>
    </source>
</reference>
<name>A0AA48RHZ8_9BACL</name>
<evidence type="ECO:0000313" key="2">
    <source>
        <dbReference type="Proteomes" id="UP001189619"/>
    </source>
</evidence>
<dbReference type="GO" id="GO:0008641">
    <property type="term" value="F:ubiquitin-like modifier activating enzyme activity"/>
    <property type="evidence" value="ECO:0007669"/>
    <property type="project" value="InterPro"/>
</dbReference>